<dbReference type="OrthoDB" id="7699712at2759"/>
<evidence type="ECO:0008006" key="3">
    <source>
        <dbReference type="Google" id="ProtNLM"/>
    </source>
</evidence>
<dbReference type="PANTHER" id="PTHR35617">
    <property type="entry name" value="PHAGE_INTEGRASE DOMAIN-CONTAINING PROTEIN"/>
    <property type="match status" value="1"/>
</dbReference>
<evidence type="ECO:0000256" key="1">
    <source>
        <dbReference type="ARBA" id="ARBA00023125"/>
    </source>
</evidence>
<reference evidence="2" key="1">
    <citation type="journal article" date="2018" name="Genome Res.">
        <title>The genomic architecture and molecular evolution of ant odorant receptors.</title>
        <authorList>
            <person name="McKenzie S.K."/>
            <person name="Kronauer D.J.C."/>
        </authorList>
    </citation>
    <scope>NUCLEOTIDE SEQUENCE [LARGE SCALE GENOMIC DNA]</scope>
    <source>
        <strain evidence="2">Clonal line C1</strain>
    </source>
</reference>
<dbReference type="PANTHER" id="PTHR35617:SF3">
    <property type="entry name" value="CORE-BINDING (CB) DOMAIN-CONTAINING PROTEIN"/>
    <property type="match status" value="1"/>
</dbReference>
<proteinExistence type="predicted"/>
<comment type="caution">
    <text evidence="2">The sequence shown here is derived from an EMBL/GenBank/DDBJ whole genome shotgun (WGS) entry which is preliminary data.</text>
</comment>
<organism evidence="2">
    <name type="scientific">Ooceraea biroi</name>
    <name type="common">Clonal raider ant</name>
    <name type="synonym">Cerapachys biroi</name>
    <dbReference type="NCBI Taxonomy" id="2015173"/>
    <lineage>
        <taxon>Eukaryota</taxon>
        <taxon>Metazoa</taxon>
        <taxon>Ecdysozoa</taxon>
        <taxon>Arthropoda</taxon>
        <taxon>Hexapoda</taxon>
        <taxon>Insecta</taxon>
        <taxon>Pterygota</taxon>
        <taxon>Neoptera</taxon>
        <taxon>Endopterygota</taxon>
        <taxon>Hymenoptera</taxon>
        <taxon>Apocrita</taxon>
        <taxon>Aculeata</taxon>
        <taxon>Formicoidea</taxon>
        <taxon>Formicidae</taxon>
        <taxon>Dorylinae</taxon>
        <taxon>Ooceraea</taxon>
    </lineage>
</organism>
<dbReference type="EMBL" id="QOIP01000004">
    <property type="protein sequence ID" value="RLU24073.1"/>
    <property type="molecule type" value="Genomic_DNA"/>
</dbReference>
<accession>A0A3L8DV41</accession>
<sequence length="220" mass="24734">MSPATIKINIASLSNSSLRQYNVGLKKWWKFCLSTNTGVFLASINQVLRFLTNEFENGASYGPINSFRSAVALILGPEIGSNPDIKRFCKGASNLRPALPRYNVTWDPKIVLDSISKWFPNEEIPLQHLSGKLATLLALTTGQRLQTLIAIDIRNIEKTEEHIAIKIPAHLKTSGHQRLQPNLILPFYPEDPTICVARALEIYLDRTRHLRNETTSPFIS</sequence>
<dbReference type="AlphaFoldDB" id="A0A3L8DV41"/>
<dbReference type="SUPFAM" id="SSF47823">
    <property type="entry name" value="lambda integrase-like, N-terminal domain"/>
    <property type="match status" value="1"/>
</dbReference>
<dbReference type="GO" id="GO:0003677">
    <property type="term" value="F:DNA binding"/>
    <property type="evidence" value="ECO:0007669"/>
    <property type="project" value="UniProtKB-KW"/>
</dbReference>
<evidence type="ECO:0000313" key="2">
    <source>
        <dbReference type="EMBL" id="RLU24073.1"/>
    </source>
</evidence>
<dbReference type="InterPro" id="IPR010998">
    <property type="entry name" value="Integrase_recombinase_N"/>
</dbReference>
<name>A0A3L8DV41_OOCBI</name>
<gene>
    <name evidence="2" type="ORF">DMN91_004282</name>
</gene>
<protein>
    <recommendedName>
        <fullName evidence="3">Tyr recombinase domain-containing protein</fullName>
    </recommendedName>
</protein>
<reference evidence="2" key="2">
    <citation type="submission" date="2018-07" db="EMBL/GenBank/DDBJ databases">
        <authorList>
            <person name="Mckenzie S.K."/>
            <person name="Kronauer D.J.C."/>
        </authorList>
    </citation>
    <scope>NUCLEOTIDE SEQUENCE</scope>
    <source>
        <strain evidence="2">Clonal line C1</strain>
    </source>
</reference>
<dbReference type="Gene3D" id="1.10.150.130">
    <property type="match status" value="1"/>
</dbReference>
<dbReference type="Proteomes" id="UP000279307">
    <property type="component" value="Chromosome 4"/>
</dbReference>
<keyword evidence="1" id="KW-0238">DNA-binding</keyword>